<keyword evidence="4 6" id="KW-1133">Transmembrane helix</keyword>
<gene>
    <name evidence="7" type="primary">sptB</name>
</gene>
<accession>A0A6J4CV31</accession>
<name>A0A6J4CV31_9EURO</name>
<comment type="subcellular location">
    <subcellularLocation>
        <location evidence="1">Membrane</location>
        <topology evidence="1">Multi-pass membrane protein</topology>
    </subcellularLocation>
</comment>
<feature type="transmembrane region" description="Helical" evidence="6">
    <location>
        <begin position="69"/>
        <end position="90"/>
    </location>
</feature>
<sequence length="236" mass="26381">MQPITQIPLNFDTVVNLLGSASGIGWILNYTLMTYYSFRDKTYSMSMLPLCCNIAWEFVYGVLCPSSTFVVRPVILSWLVLNCLVVYAAIKYSPNEWAHAPLVQRHLPLLFTVGIAACTGFHIALIRKFDPATAFLWSARSCQVLLSIGGLFQLLCRSSTKGGSYVLWLSRFLGSICGVLKMTLMWKYGESRFPWLDDPLTAYCIALWIISDVLYGVVFYSLRSKELAGAGKAKAI</sequence>
<evidence type="ECO:0000256" key="2">
    <source>
        <dbReference type="ARBA" id="ARBA00006757"/>
    </source>
</evidence>
<dbReference type="GO" id="GO:0016829">
    <property type="term" value="F:lyase activity"/>
    <property type="evidence" value="ECO:0007669"/>
    <property type="project" value="InterPro"/>
</dbReference>
<reference evidence="7" key="1">
    <citation type="journal article" date="2020" name="Org. Lett.">
        <title>Structural Diversification of Andiconin-Derived Natural Products by alpha-Ketoglutarate-Dependent Dioxygenases.</title>
        <authorList>
            <person name="Bai T."/>
            <person name="Matsuda Y."/>
            <person name="Tao H."/>
            <person name="Mori T."/>
            <person name="Zhang Y."/>
            <person name="Abe I."/>
        </authorList>
    </citation>
    <scope>NUCLEOTIDE SEQUENCE</scope>
    <source>
        <strain evidence="7">TJ23</strain>
    </source>
</reference>
<evidence type="ECO:0000256" key="6">
    <source>
        <dbReference type="SAM" id="Phobius"/>
    </source>
</evidence>
<dbReference type="PANTHER" id="PTHR42038">
    <property type="match status" value="1"/>
</dbReference>
<dbReference type="Pfam" id="PF25129">
    <property type="entry name" value="Pyr4-TMTC"/>
    <property type="match status" value="1"/>
</dbReference>
<feature type="transmembrane region" description="Helical" evidence="6">
    <location>
        <begin position="168"/>
        <end position="188"/>
    </location>
</feature>
<feature type="transmembrane region" description="Helical" evidence="6">
    <location>
        <begin position="17"/>
        <end position="38"/>
    </location>
</feature>
<proteinExistence type="inferred from homology"/>
<dbReference type="PANTHER" id="PTHR42038:SF2">
    <property type="entry name" value="TERPENE CYCLASE AUSL"/>
    <property type="match status" value="1"/>
</dbReference>
<evidence type="ECO:0000256" key="1">
    <source>
        <dbReference type="ARBA" id="ARBA00004141"/>
    </source>
</evidence>
<feature type="transmembrane region" description="Helical" evidence="6">
    <location>
        <begin position="137"/>
        <end position="156"/>
    </location>
</feature>
<organism evidence="7">
    <name type="scientific">Aspergillus sp</name>
    <dbReference type="NCBI Taxonomy" id="5065"/>
    <lineage>
        <taxon>Eukaryota</taxon>
        <taxon>Fungi</taxon>
        <taxon>Dikarya</taxon>
        <taxon>Ascomycota</taxon>
        <taxon>Pezizomycotina</taxon>
        <taxon>Eurotiomycetes</taxon>
        <taxon>Eurotiomycetidae</taxon>
        <taxon>Eurotiales</taxon>
        <taxon>Aspergillaceae</taxon>
        <taxon>Aspergillus</taxon>
    </lineage>
</organism>
<evidence type="ECO:0000256" key="4">
    <source>
        <dbReference type="ARBA" id="ARBA00022989"/>
    </source>
</evidence>
<dbReference type="EMBL" id="LC537469">
    <property type="protein sequence ID" value="BCD52380.1"/>
    <property type="molecule type" value="Genomic_DNA"/>
</dbReference>
<protein>
    <submittedName>
        <fullName evidence="7">Terpene cyclase SptB</fullName>
    </submittedName>
</protein>
<dbReference type="GO" id="GO:0016020">
    <property type="term" value="C:membrane"/>
    <property type="evidence" value="ECO:0007669"/>
    <property type="project" value="UniProtKB-SubCell"/>
</dbReference>
<keyword evidence="5 6" id="KW-0472">Membrane</keyword>
<feature type="transmembrane region" description="Helical" evidence="6">
    <location>
        <begin position="102"/>
        <end position="125"/>
    </location>
</feature>
<evidence type="ECO:0000256" key="5">
    <source>
        <dbReference type="ARBA" id="ARBA00023136"/>
    </source>
</evidence>
<comment type="similarity">
    <text evidence="2">Belongs to the paxB family.</text>
</comment>
<evidence type="ECO:0000313" key="7">
    <source>
        <dbReference type="EMBL" id="BCD52380.1"/>
    </source>
</evidence>
<keyword evidence="3 6" id="KW-0812">Transmembrane</keyword>
<dbReference type="InterPro" id="IPR039020">
    <property type="entry name" value="PaxB-like"/>
</dbReference>
<feature type="transmembrane region" description="Helical" evidence="6">
    <location>
        <begin position="200"/>
        <end position="222"/>
    </location>
</feature>
<evidence type="ECO:0000256" key="3">
    <source>
        <dbReference type="ARBA" id="ARBA00022692"/>
    </source>
</evidence>
<dbReference type="AlphaFoldDB" id="A0A6J4CV31"/>